<feature type="non-terminal residue" evidence="11">
    <location>
        <position position="1279"/>
    </location>
</feature>
<dbReference type="PANTHER" id="PTHR11584">
    <property type="entry name" value="SERINE/THREONINE PROTEIN KINASE"/>
    <property type="match status" value="1"/>
</dbReference>
<evidence type="ECO:0000256" key="8">
    <source>
        <dbReference type="PROSITE-ProRule" id="PRU10141"/>
    </source>
</evidence>
<evidence type="ECO:0000256" key="5">
    <source>
        <dbReference type="ARBA" id="ARBA00022777"/>
    </source>
</evidence>
<gene>
    <name evidence="11" type="ORF">Cfor_02754</name>
</gene>
<dbReference type="GO" id="GO:0005524">
    <property type="term" value="F:ATP binding"/>
    <property type="evidence" value="ECO:0007669"/>
    <property type="project" value="UniProtKB-UniRule"/>
</dbReference>
<evidence type="ECO:0000256" key="7">
    <source>
        <dbReference type="ARBA" id="ARBA00023054"/>
    </source>
</evidence>
<dbReference type="SUPFAM" id="SSF56112">
    <property type="entry name" value="Protein kinase-like (PK-like)"/>
    <property type="match status" value="1"/>
</dbReference>
<keyword evidence="1" id="KW-0723">Serine/threonine-protein kinase</keyword>
<keyword evidence="3" id="KW-0479">Metal-binding</keyword>
<protein>
    <recommendedName>
        <fullName evidence="10">Protein kinase domain-containing protein</fullName>
    </recommendedName>
</protein>
<dbReference type="PROSITE" id="PS00108">
    <property type="entry name" value="PROTEIN_KINASE_ST"/>
    <property type="match status" value="1"/>
</dbReference>
<keyword evidence="5" id="KW-0418">Kinase</keyword>
<dbReference type="Pfam" id="PF19039">
    <property type="entry name" value="ASK_PH"/>
    <property type="match status" value="1"/>
</dbReference>
<feature type="binding site" evidence="8">
    <location>
        <position position="662"/>
    </location>
    <ligand>
        <name>ATP</name>
        <dbReference type="ChEBI" id="CHEBI:30616"/>
    </ligand>
</feature>
<proteinExistence type="predicted"/>
<dbReference type="InterPro" id="IPR008271">
    <property type="entry name" value="Ser/Thr_kinase_AS"/>
</dbReference>
<dbReference type="InterPro" id="IPR025136">
    <property type="entry name" value="MAP3K_TRAF-bd"/>
</dbReference>
<dbReference type="SMART" id="SM00220">
    <property type="entry name" value="S_TKc"/>
    <property type="match status" value="1"/>
</dbReference>
<dbReference type="PANTHER" id="PTHR11584:SF394">
    <property type="entry name" value="APOPTOTIC SIGNAL-REGULATING KINASE 1, ISOFORM C"/>
    <property type="match status" value="1"/>
</dbReference>
<evidence type="ECO:0000256" key="6">
    <source>
        <dbReference type="ARBA" id="ARBA00022840"/>
    </source>
</evidence>
<dbReference type="Pfam" id="PF00069">
    <property type="entry name" value="Pkinase"/>
    <property type="match status" value="1"/>
</dbReference>
<evidence type="ECO:0000313" key="11">
    <source>
        <dbReference type="EMBL" id="GFG34732.1"/>
    </source>
</evidence>
<comment type="caution">
    <text evidence="11">The sequence shown here is derived from an EMBL/GenBank/DDBJ whole genome shotgun (WGS) entry which is preliminary data.</text>
</comment>
<evidence type="ECO:0000313" key="12">
    <source>
        <dbReference type="Proteomes" id="UP000502823"/>
    </source>
</evidence>
<keyword evidence="7" id="KW-0175">Coiled coil</keyword>
<dbReference type="InterPro" id="IPR046872">
    <property type="entry name" value="DRHyd-ASK"/>
</dbReference>
<dbReference type="Pfam" id="PF20302">
    <property type="entry name" value="HisK-N-like"/>
    <property type="match status" value="1"/>
</dbReference>
<evidence type="ECO:0000256" key="3">
    <source>
        <dbReference type="ARBA" id="ARBA00022723"/>
    </source>
</evidence>
<dbReference type="InterPro" id="IPR011009">
    <property type="entry name" value="Kinase-like_dom_sf"/>
</dbReference>
<dbReference type="AlphaFoldDB" id="A0A6L2PU41"/>
<dbReference type="PROSITE" id="PS50011">
    <property type="entry name" value="PROTEIN_KINASE_DOM"/>
    <property type="match status" value="1"/>
</dbReference>
<dbReference type="EMBL" id="BLKM01005568">
    <property type="protein sequence ID" value="GFG34732.1"/>
    <property type="molecule type" value="Genomic_DNA"/>
</dbReference>
<sequence>MALVRKGKCTSPLAVDQAYYAQSRSVTDSVSSHSDASGHTTVTSHQVQRPRMDVVCVIDVHQPEHLAHRKRALDEVRQACVLVNANMNHIQFEKLDFGETNVLDTFYNADVAVVDLSVQLQQSALFYHLGVRESFGMKENILLYNDYDTEATLRMKLSCGSYTFVSYRLVDCGTCVTTNPMPVSVPGVENTVDPKQHLTIKLKKLLQDVEVQSKAHMKEKFLSDLRKARELYSGDELAKALHNMRKRLDDPNVLSGEVVLNVLISFREIQDYDAMVQLVDDLKTIPNKKNYISTPAIRYLYAFALNRRNKEGDRENALRVIEKALEKKENHVPDMLCLCGRIYKDKFVESRHTDQDSLKNAIHWYRKGFEVQPNEYAGINLATLLVIAGNEFSKSEELQHIGMVLNNLIGKKGSLSSLQDYWDVATFFEISVLAEDHSKAIQAAECMFKLKPPNWYLKSTIGNISLIDRFRKKEDSEASPEQQVFQFWVEYFVEATKTEVGDCIRFPMLVLEPTKILMPSYVNVNLGAEEKSVQIWNLCLDSMKGNCRQVHDWLFTASMIRSVSLYKRDERCLFLYVHQNSDDFQMFLPSAQYRQRFYSLILEMTADQEGMVTDLDSDPSTDQMKFEYELDDMGKRIILGKGTYGVVYAARDLNTQVRIAAKEIPEKNLGDVQPLHEEIKLHSQLRHRNIVQYLGSVSEGGFFKIFMEQVPGGFLSALLRSKWGPLKENESTISYYTKQILEGLKYLHDQKIVHRDIKGDNVLVNTYSGVVKISDFGTSKRLAGLCPSTETFTGTLQYMAPEVIDKGQRGYGAPVGYYKIHPEIPTELSEKAKNFILCCFEPDPDKRATAAELLEDCFLTEKKKPSRLAAPQEFSRSISVPADRVGGRYDRTNNHATCHGPNSPDEISAGFNTKSNPVSARGSSLLSPISMPAALSFSSPGAKGPGGAPVLVEAAEHDGFYLLKKDSQRRMTLSRVLSQDEHKICEVWMKNIHRDVGETVLTMSHLEIVMRGMKDYISDQNREVIENAIHTLKEELDFDAAAISQLHFAIYLFQESGNLLLAEYHPCPVLKENLGDHKLKELGAHLGGQDNPDGASGEPTEEDSKSGVSTVNSSKSQKTVDSFPSSVKFRLEYREQMGILKAENMRLLQELLESQRTYQALLKQGLEEHKLQTQVLAQMMQQLNLVAGGMKSRTESGYSSQQSGCSSEGAHPVGLLPQISVTDSSADSKLIEWLRNLQLDQGSIDKATLHIFPQFLFEEYCLDDILLYLTREDLRRLYL</sequence>
<evidence type="ECO:0000256" key="1">
    <source>
        <dbReference type="ARBA" id="ARBA00022527"/>
    </source>
</evidence>
<dbReference type="GO" id="GO:0000165">
    <property type="term" value="P:MAPK cascade"/>
    <property type="evidence" value="ECO:0007669"/>
    <property type="project" value="InterPro"/>
</dbReference>
<dbReference type="InterPro" id="IPR011990">
    <property type="entry name" value="TPR-like_helical_dom_sf"/>
</dbReference>
<dbReference type="Gene3D" id="1.25.40.10">
    <property type="entry name" value="Tetratricopeptide repeat domain"/>
    <property type="match status" value="1"/>
</dbReference>
<organism evidence="11 12">
    <name type="scientific">Coptotermes formosanus</name>
    <name type="common">Formosan subterranean termite</name>
    <dbReference type="NCBI Taxonomy" id="36987"/>
    <lineage>
        <taxon>Eukaryota</taxon>
        <taxon>Metazoa</taxon>
        <taxon>Ecdysozoa</taxon>
        <taxon>Arthropoda</taxon>
        <taxon>Hexapoda</taxon>
        <taxon>Insecta</taxon>
        <taxon>Pterygota</taxon>
        <taxon>Neoptera</taxon>
        <taxon>Polyneoptera</taxon>
        <taxon>Dictyoptera</taxon>
        <taxon>Blattodea</taxon>
        <taxon>Blattoidea</taxon>
        <taxon>Termitoidae</taxon>
        <taxon>Rhinotermitidae</taxon>
        <taxon>Coptotermes</taxon>
    </lineage>
</organism>
<dbReference type="InterPro" id="IPR017441">
    <property type="entry name" value="Protein_kinase_ATP_BS"/>
</dbReference>
<dbReference type="Proteomes" id="UP000502823">
    <property type="component" value="Unassembled WGS sequence"/>
</dbReference>
<keyword evidence="12" id="KW-1185">Reference proteome</keyword>
<evidence type="ECO:0000259" key="10">
    <source>
        <dbReference type="PROSITE" id="PS50011"/>
    </source>
</evidence>
<dbReference type="Pfam" id="PF13281">
    <property type="entry name" value="MAP3K_TRAF_bd"/>
    <property type="match status" value="1"/>
</dbReference>
<dbReference type="GO" id="GO:0004674">
    <property type="term" value="F:protein serine/threonine kinase activity"/>
    <property type="evidence" value="ECO:0007669"/>
    <property type="project" value="UniProtKB-KW"/>
</dbReference>
<dbReference type="Pfam" id="PF20309">
    <property type="entry name" value="DRHyd-ASK"/>
    <property type="match status" value="1"/>
</dbReference>
<feature type="domain" description="Protein kinase" evidence="10">
    <location>
        <begin position="633"/>
        <end position="859"/>
    </location>
</feature>
<dbReference type="GO" id="GO:0046872">
    <property type="term" value="F:metal ion binding"/>
    <property type="evidence" value="ECO:0007669"/>
    <property type="project" value="UniProtKB-KW"/>
</dbReference>
<dbReference type="InterPro" id="IPR046873">
    <property type="entry name" value="HisK-N-like"/>
</dbReference>
<keyword evidence="2" id="KW-0808">Transferase</keyword>
<dbReference type="OrthoDB" id="275301at2759"/>
<dbReference type="FunFam" id="3.30.200.20:FF:000487">
    <property type="entry name" value="Serine/threonine protein kinase, putative"/>
    <property type="match status" value="1"/>
</dbReference>
<feature type="compositionally biased region" description="Polar residues" evidence="9">
    <location>
        <begin position="1106"/>
        <end position="1120"/>
    </location>
</feature>
<reference evidence="12" key="1">
    <citation type="submission" date="2020-01" db="EMBL/GenBank/DDBJ databases">
        <title>Draft genome sequence of the Termite Coptotermes fromosanus.</title>
        <authorList>
            <person name="Itakura S."/>
            <person name="Yosikawa Y."/>
            <person name="Umezawa K."/>
        </authorList>
    </citation>
    <scope>NUCLEOTIDE SEQUENCE [LARGE SCALE GENOMIC DNA]</scope>
</reference>
<dbReference type="Gene3D" id="3.30.200.20">
    <property type="entry name" value="Phosphorylase Kinase, domain 1"/>
    <property type="match status" value="1"/>
</dbReference>
<accession>A0A6L2PU41</accession>
<feature type="region of interest" description="Disordered" evidence="9">
    <location>
        <begin position="1083"/>
        <end position="1120"/>
    </location>
</feature>
<dbReference type="InterPro" id="IPR000719">
    <property type="entry name" value="Prot_kinase_dom"/>
</dbReference>
<evidence type="ECO:0000256" key="4">
    <source>
        <dbReference type="ARBA" id="ARBA00022741"/>
    </source>
</evidence>
<keyword evidence="4 8" id="KW-0547">Nucleotide-binding</keyword>
<evidence type="ECO:0000256" key="9">
    <source>
        <dbReference type="SAM" id="MobiDB-lite"/>
    </source>
</evidence>
<dbReference type="FunCoup" id="A0A6L2PU41">
    <property type="interactions" value="199"/>
</dbReference>
<dbReference type="InterPro" id="IPR043969">
    <property type="entry name" value="MAP3K_PH"/>
</dbReference>
<dbReference type="PROSITE" id="PS00107">
    <property type="entry name" value="PROTEIN_KINASE_ATP"/>
    <property type="match status" value="1"/>
</dbReference>
<keyword evidence="6 8" id="KW-0067">ATP-binding</keyword>
<dbReference type="InParanoid" id="A0A6L2PU41"/>
<dbReference type="Gene3D" id="1.10.510.10">
    <property type="entry name" value="Transferase(Phosphotransferase) domain 1"/>
    <property type="match status" value="2"/>
</dbReference>
<evidence type="ECO:0000256" key="2">
    <source>
        <dbReference type="ARBA" id="ARBA00022679"/>
    </source>
</evidence>
<name>A0A6L2PU41_COPFO</name>